<accession>H5TJU2</accession>
<organism evidence="2 3">
    <name type="scientific">Gordonia otitidis (strain DSM 44809 / CCUG 52243 / JCM 12355 / NBRC 100426 / IFM 10032)</name>
    <dbReference type="NCBI Taxonomy" id="1108044"/>
    <lineage>
        <taxon>Bacteria</taxon>
        <taxon>Bacillati</taxon>
        <taxon>Actinomycetota</taxon>
        <taxon>Actinomycetes</taxon>
        <taxon>Mycobacteriales</taxon>
        <taxon>Gordoniaceae</taxon>
        <taxon>Gordonia</taxon>
    </lineage>
</organism>
<comment type="caution">
    <text evidence="2">The sequence shown here is derived from an EMBL/GenBank/DDBJ whole genome shotgun (WGS) entry which is preliminary data.</text>
</comment>
<keyword evidence="1" id="KW-1133">Transmembrane helix</keyword>
<evidence type="ECO:0000313" key="2">
    <source>
        <dbReference type="EMBL" id="GAB33750.1"/>
    </source>
</evidence>
<dbReference type="STRING" id="1108044.GOOTI_080_00130"/>
<keyword evidence="3" id="KW-1185">Reference proteome</keyword>
<protein>
    <submittedName>
        <fullName evidence="2">Uncharacterized protein</fullName>
    </submittedName>
</protein>
<reference evidence="2" key="1">
    <citation type="submission" date="2012-02" db="EMBL/GenBank/DDBJ databases">
        <title>Whole genome shotgun sequence of Gordonia otitidis NBRC 100426.</title>
        <authorList>
            <person name="Yoshida I."/>
            <person name="Hosoyama A."/>
            <person name="Tsuchikane K."/>
            <person name="Katsumata H."/>
            <person name="Yamazaki S."/>
            <person name="Fujita N."/>
        </authorList>
    </citation>
    <scope>NUCLEOTIDE SEQUENCE [LARGE SCALE GENOMIC DNA]</scope>
    <source>
        <strain evidence="2">NBRC 100426</strain>
    </source>
</reference>
<gene>
    <name evidence="2" type="ORF">GOOTI_080_00130</name>
</gene>
<evidence type="ECO:0000256" key="1">
    <source>
        <dbReference type="SAM" id="Phobius"/>
    </source>
</evidence>
<dbReference type="AlphaFoldDB" id="H5TJU2"/>
<dbReference type="EMBL" id="BAFB01000080">
    <property type="protein sequence ID" value="GAB33750.1"/>
    <property type="molecule type" value="Genomic_DNA"/>
</dbReference>
<dbReference type="Proteomes" id="UP000005038">
    <property type="component" value="Unassembled WGS sequence"/>
</dbReference>
<sequence>MLVGVFDVASVAAAVSMMLMLLTVVCVGQAPQNVAELCSLGIAQDREEVVGVDRLCMPQFVEYAPTGLGDPNASGSTILVVRRALGETSLFEPVDHLGRRAWRYPQFPCDLAEARVLSGPAACDHAQCPYLVWGQLPRFQGLEPAMSKPTCGRHHQVT</sequence>
<keyword evidence="1" id="KW-0472">Membrane</keyword>
<name>H5TJU2_GORO1</name>
<keyword evidence="1" id="KW-0812">Transmembrane</keyword>
<evidence type="ECO:0000313" key="3">
    <source>
        <dbReference type="Proteomes" id="UP000005038"/>
    </source>
</evidence>
<feature type="transmembrane region" description="Helical" evidence="1">
    <location>
        <begin position="6"/>
        <end position="27"/>
    </location>
</feature>
<proteinExistence type="predicted"/>